<feature type="transmembrane region" description="Helical" evidence="13">
    <location>
        <begin position="169"/>
        <end position="190"/>
    </location>
</feature>
<proteinExistence type="inferred from homology"/>
<evidence type="ECO:0000256" key="7">
    <source>
        <dbReference type="ARBA" id="ARBA00022556"/>
    </source>
</evidence>
<comment type="subcellular location">
    <subcellularLocation>
        <location evidence="1">Cell membrane</location>
        <topology evidence="1">Multi-pass membrane protein</topology>
    </subcellularLocation>
</comment>
<feature type="transmembrane region" description="Helical" evidence="13">
    <location>
        <begin position="115"/>
        <end position="133"/>
    </location>
</feature>
<protein>
    <submittedName>
        <fullName evidence="15">LuxR family transcriptional regulator</fullName>
    </submittedName>
</protein>
<evidence type="ECO:0000256" key="5">
    <source>
        <dbReference type="ARBA" id="ARBA00022516"/>
    </source>
</evidence>
<feature type="transmembrane region" description="Helical" evidence="13">
    <location>
        <begin position="89"/>
        <end position="109"/>
    </location>
</feature>
<feature type="transmembrane region" description="Helical" evidence="13">
    <location>
        <begin position="30"/>
        <end position="49"/>
    </location>
</feature>
<keyword evidence="5" id="KW-0444">Lipid biosynthesis</keyword>
<feature type="transmembrane region" description="Helical" evidence="13">
    <location>
        <begin position="237"/>
        <end position="255"/>
    </location>
</feature>
<feature type="transmembrane region" description="Helical" evidence="13">
    <location>
        <begin position="145"/>
        <end position="163"/>
    </location>
</feature>
<dbReference type="Proteomes" id="UP001141950">
    <property type="component" value="Unassembled WGS sequence"/>
</dbReference>
<evidence type="ECO:0000256" key="6">
    <source>
        <dbReference type="ARBA" id="ARBA00022519"/>
    </source>
</evidence>
<dbReference type="PANTHER" id="PTHR30561">
    <property type="entry name" value="SMR FAMILY PROTON-DEPENDENT DRUG EFFLUX TRANSPORTER SUGE"/>
    <property type="match status" value="1"/>
</dbReference>
<evidence type="ECO:0000256" key="4">
    <source>
        <dbReference type="ARBA" id="ARBA00022475"/>
    </source>
</evidence>
<feature type="transmembrane region" description="Helical" evidence="13">
    <location>
        <begin position="264"/>
        <end position="281"/>
    </location>
</feature>
<keyword evidence="9" id="KW-0448">Lipopolysaccharide biosynthesis</keyword>
<evidence type="ECO:0000256" key="10">
    <source>
        <dbReference type="ARBA" id="ARBA00022989"/>
    </source>
</evidence>
<evidence type="ECO:0000256" key="9">
    <source>
        <dbReference type="ARBA" id="ARBA00022985"/>
    </source>
</evidence>
<keyword evidence="6" id="KW-0997">Cell inner membrane</keyword>
<evidence type="ECO:0000313" key="16">
    <source>
        <dbReference type="Proteomes" id="UP001141950"/>
    </source>
</evidence>
<evidence type="ECO:0000256" key="12">
    <source>
        <dbReference type="ARBA" id="ARBA00023136"/>
    </source>
</evidence>
<evidence type="ECO:0000313" key="15">
    <source>
        <dbReference type="EMBL" id="MCR2805903.1"/>
    </source>
</evidence>
<comment type="caution">
    <text evidence="15">The sequence shown here is derived from an EMBL/GenBank/DDBJ whole genome shotgun (WGS) entry which is preliminary data.</text>
</comment>
<comment type="similarity">
    <text evidence="2">Belongs to the EamA transporter family.</text>
</comment>
<dbReference type="Gene3D" id="1.10.3730.20">
    <property type="match status" value="2"/>
</dbReference>
<keyword evidence="3" id="KW-0813">Transport</keyword>
<reference evidence="15" key="1">
    <citation type="submission" date="2022-08" db="EMBL/GenBank/DDBJ databases">
        <title>The genomic sequence of strain Paenibacillus sp. SCIV0701.</title>
        <authorList>
            <person name="Zhao H."/>
        </authorList>
    </citation>
    <scope>NUCLEOTIDE SEQUENCE</scope>
    <source>
        <strain evidence="15">SCIV0701</strain>
    </source>
</reference>
<feature type="transmembrane region" description="Helical" evidence="13">
    <location>
        <begin position="55"/>
        <end position="77"/>
    </location>
</feature>
<feature type="domain" description="EamA" evidence="14">
    <location>
        <begin position="152"/>
        <end position="277"/>
    </location>
</feature>
<evidence type="ECO:0000256" key="8">
    <source>
        <dbReference type="ARBA" id="ARBA00022692"/>
    </source>
</evidence>
<evidence type="ECO:0000256" key="3">
    <source>
        <dbReference type="ARBA" id="ARBA00022448"/>
    </source>
</evidence>
<organism evidence="15 16">
    <name type="scientific">Paenibacillus soyae</name>
    <dbReference type="NCBI Taxonomy" id="2969249"/>
    <lineage>
        <taxon>Bacteria</taxon>
        <taxon>Bacillati</taxon>
        <taxon>Bacillota</taxon>
        <taxon>Bacilli</taxon>
        <taxon>Bacillales</taxon>
        <taxon>Paenibacillaceae</taxon>
        <taxon>Paenibacillus</taxon>
    </lineage>
</organism>
<keyword evidence="7" id="KW-0441">Lipid A biosynthesis</keyword>
<feature type="transmembrane region" description="Helical" evidence="13">
    <location>
        <begin position="210"/>
        <end position="231"/>
    </location>
</feature>
<dbReference type="PANTHER" id="PTHR30561:SF1">
    <property type="entry name" value="MULTIDRUG TRANSPORTER EMRE"/>
    <property type="match status" value="1"/>
</dbReference>
<gene>
    <name evidence="15" type="ORF">NQZ67_18635</name>
</gene>
<evidence type="ECO:0000256" key="2">
    <source>
        <dbReference type="ARBA" id="ARBA00007362"/>
    </source>
</evidence>
<evidence type="ECO:0000256" key="1">
    <source>
        <dbReference type="ARBA" id="ARBA00004651"/>
    </source>
</evidence>
<dbReference type="GO" id="GO:0022857">
    <property type="term" value="F:transmembrane transporter activity"/>
    <property type="evidence" value="ECO:0007669"/>
    <property type="project" value="InterPro"/>
</dbReference>
<keyword evidence="4" id="KW-1003">Cell membrane</keyword>
<keyword evidence="16" id="KW-1185">Reference proteome</keyword>
<sequence length="282" mass="30243">MAVALTLVLGSGIAHAVWNLFTKSSRDKKVFLWLINFGGFIVFLPFLIYEMAQGIPLAGYGLMAVTLGFQIMYAYLLPIAYQRAEMSQAYPVMRGIAALLVPLLGVWLFGESLTTIGWLGVAAIVAGLFAIGARGNRQLNRGQMLHAFLPILGVGAAITGYTLNDKLLLSYISPLALIEVCNIGFVIILARSAWKPKAIRTEWDGSWKQIVIGSVLSPGSYLLFLFAMDVGPVSQLAPIREISTVIGTLLGIWLLKEAGGAGRVLYAGIITAGIIAIGAWGT</sequence>
<dbReference type="AlphaFoldDB" id="A0A9X2MPM2"/>
<dbReference type="GO" id="GO:0009103">
    <property type="term" value="P:lipopolysaccharide biosynthetic process"/>
    <property type="evidence" value="ECO:0007669"/>
    <property type="project" value="UniProtKB-KW"/>
</dbReference>
<name>A0A9X2MPM2_9BACL</name>
<dbReference type="SUPFAM" id="SSF103481">
    <property type="entry name" value="Multidrug resistance efflux transporter EmrE"/>
    <property type="match status" value="2"/>
</dbReference>
<evidence type="ECO:0000256" key="11">
    <source>
        <dbReference type="ARBA" id="ARBA00023098"/>
    </source>
</evidence>
<dbReference type="EMBL" id="JANIPJ010000014">
    <property type="protein sequence ID" value="MCR2805903.1"/>
    <property type="molecule type" value="Genomic_DNA"/>
</dbReference>
<dbReference type="Pfam" id="PF00892">
    <property type="entry name" value="EamA"/>
    <property type="match status" value="1"/>
</dbReference>
<dbReference type="InterPro" id="IPR000620">
    <property type="entry name" value="EamA_dom"/>
</dbReference>
<dbReference type="InterPro" id="IPR037185">
    <property type="entry name" value="EmrE-like"/>
</dbReference>
<keyword evidence="11" id="KW-0443">Lipid metabolism</keyword>
<dbReference type="GO" id="GO:0005886">
    <property type="term" value="C:plasma membrane"/>
    <property type="evidence" value="ECO:0007669"/>
    <property type="project" value="UniProtKB-SubCell"/>
</dbReference>
<accession>A0A9X2MPM2</accession>
<keyword evidence="10 13" id="KW-1133">Transmembrane helix</keyword>
<keyword evidence="12 13" id="KW-0472">Membrane</keyword>
<dbReference type="RefSeq" id="WP_257448863.1">
    <property type="nucleotide sequence ID" value="NZ_JANIPJ010000014.1"/>
</dbReference>
<evidence type="ECO:0000256" key="13">
    <source>
        <dbReference type="SAM" id="Phobius"/>
    </source>
</evidence>
<evidence type="ECO:0000259" key="14">
    <source>
        <dbReference type="Pfam" id="PF00892"/>
    </source>
</evidence>
<dbReference type="InterPro" id="IPR000390">
    <property type="entry name" value="Small_drug/metabolite_transptr"/>
</dbReference>
<keyword evidence="8 13" id="KW-0812">Transmembrane</keyword>